<evidence type="ECO:0000313" key="1">
    <source>
        <dbReference type="EMBL" id="DAF85551.1"/>
    </source>
</evidence>
<keyword evidence="1" id="KW-0378">Hydrolase</keyword>
<reference evidence="1" key="1">
    <citation type="journal article" date="2021" name="Proc. Natl. Acad. Sci. U.S.A.">
        <title>A Catalog of Tens of Thousands of Viruses from Human Metagenomes Reveals Hidden Associations with Chronic Diseases.</title>
        <authorList>
            <person name="Tisza M.J."/>
            <person name="Buck C.B."/>
        </authorList>
    </citation>
    <scope>NUCLEOTIDE SEQUENCE</scope>
    <source>
        <strain evidence="1">Ct5jB2</strain>
    </source>
</reference>
<organism evidence="1">
    <name type="scientific">Siphoviridae sp. ct5jB2</name>
    <dbReference type="NCBI Taxonomy" id="2825337"/>
    <lineage>
        <taxon>Viruses</taxon>
        <taxon>Duplodnaviria</taxon>
        <taxon>Heunggongvirae</taxon>
        <taxon>Uroviricota</taxon>
        <taxon>Caudoviricetes</taxon>
    </lineage>
</organism>
<keyword evidence="1" id="KW-0645">Protease</keyword>
<dbReference type="EMBL" id="BK015927">
    <property type="protein sequence ID" value="DAF85551.1"/>
    <property type="molecule type" value="Genomic_DNA"/>
</dbReference>
<accession>A0A8S5TTR3</accession>
<dbReference type="GO" id="GO:0006508">
    <property type="term" value="P:proteolysis"/>
    <property type="evidence" value="ECO:0007669"/>
    <property type="project" value="UniProtKB-KW"/>
</dbReference>
<dbReference type="GO" id="GO:0008233">
    <property type="term" value="F:peptidase activity"/>
    <property type="evidence" value="ECO:0007669"/>
    <property type="project" value="UniProtKB-KW"/>
</dbReference>
<sequence length="533" mass="57458">MAYWSDSGIRATSFAGGSGTSSSPYLISTPAQLGYLSYLINSSTSSSYKSKYYKVTANLDMSDNKWIPIGYASSSYSFTGTFDGDGYWINYLTVEGSYSGAGLFGYISSSCNIKNIRLESPEFILTGSSTTYSGFIAGYSNTSNISNILISSGWLKSSNTTTNYIGGIVGMDYNPTTVTDVYLDSCTIETTSTSHRIGGITGWTNSANLTVERANIYLTVNSSSSAGTNYCVGGVVGYNSNSNSSYITSLTDVNISLNVTNKSSSSTMGGLIGNLSTNIKASNILLEHVSIYKCYYSGSANTYDGALVGGSYTCKINPVSGSTLLLDYNTDNSNITKYTNGVSTSLTTYYSSFSSEFKPSGGYYDDSGNNVKTYMINTYGNGENWVLNGTTPFVKVPYGPSSPKRVYALQLVDWEWIYLFGGTGDQTIKVIYTTASTYKLPFPDKYAYLGITLKVQSSDGNTTYMSNASPGTPISIGADKKITVNTLDKTKLISYKKDSSTTVEVEDICYKSDSSTIKTVNDYKYKKDSSTIV</sequence>
<protein>
    <submittedName>
        <fullName evidence="1">Putative immunoglobulin A1 protease</fullName>
    </submittedName>
</protein>
<dbReference type="Gene3D" id="2.160.20.110">
    <property type="match status" value="1"/>
</dbReference>
<name>A0A8S5TTR3_9CAUD</name>
<proteinExistence type="predicted"/>